<dbReference type="Pfam" id="PF00650">
    <property type="entry name" value="CRAL_TRIO"/>
    <property type="match status" value="1"/>
</dbReference>
<dbReference type="OrthoDB" id="75724at2759"/>
<dbReference type="PROSITE" id="PS50191">
    <property type="entry name" value="CRAL_TRIO"/>
    <property type="match status" value="1"/>
</dbReference>
<feature type="region of interest" description="Disordered" evidence="1">
    <location>
        <begin position="238"/>
        <end position="257"/>
    </location>
</feature>
<evidence type="ECO:0000313" key="4">
    <source>
        <dbReference type="Proteomes" id="UP000678393"/>
    </source>
</evidence>
<dbReference type="GO" id="GO:0140284">
    <property type="term" value="C:endoplasmic reticulum-endosome membrane contact site"/>
    <property type="evidence" value="ECO:0007669"/>
    <property type="project" value="TreeGrafter"/>
</dbReference>
<reference evidence="3" key="1">
    <citation type="submission" date="2021-04" db="EMBL/GenBank/DDBJ databases">
        <authorList>
            <consortium name="Molecular Ecology Group"/>
        </authorList>
    </citation>
    <scope>NUCLEOTIDE SEQUENCE</scope>
</reference>
<dbReference type="InterPro" id="IPR036865">
    <property type="entry name" value="CRAL-TRIO_dom_sf"/>
</dbReference>
<dbReference type="InterPro" id="IPR001251">
    <property type="entry name" value="CRAL-TRIO_dom"/>
</dbReference>
<proteinExistence type="predicted"/>
<dbReference type="SMART" id="SM00516">
    <property type="entry name" value="SEC14"/>
    <property type="match status" value="1"/>
</dbReference>
<dbReference type="EMBL" id="CAJHNH020000667">
    <property type="protein sequence ID" value="CAG5119167.1"/>
    <property type="molecule type" value="Genomic_DNA"/>
</dbReference>
<protein>
    <recommendedName>
        <fullName evidence="2">CRAL-TRIO domain-containing protein</fullName>
    </recommendedName>
</protein>
<keyword evidence="4" id="KW-1185">Reference proteome</keyword>
<dbReference type="CDD" id="cd00170">
    <property type="entry name" value="SEC14"/>
    <property type="match status" value="1"/>
</dbReference>
<dbReference type="InterPro" id="IPR053012">
    <property type="entry name" value="ER-organelle_contact"/>
</dbReference>
<dbReference type="GO" id="GO:0012505">
    <property type="term" value="C:endomembrane system"/>
    <property type="evidence" value="ECO:0007669"/>
    <property type="project" value="TreeGrafter"/>
</dbReference>
<feature type="domain" description="CRAL-TRIO" evidence="2">
    <location>
        <begin position="79"/>
        <end position="235"/>
    </location>
</feature>
<comment type="caution">
    <text evidence="3">The sequence shown here is derived from an EMBL/GenBank/DDBJ whole genome shotgun (WGS) entry which is preliminary data.</text>
</comment>
<gene>
    <name evidence="3" type="ORF">CUNI_LOCUS4725</name>
</gene>
<dbReference type="AlphaFoldDB" id="A0A8S3YPP8"/>
<accession>A0A8S3YPP8</accession>
<evidence type="ECO:0000313" key="3">
    <source>
        <dbReference type="EMBL" id="CAG5119167.1"/>
    </source>
</evidence>
<organism evidence="3 4">
    <name type="scientific">Candidula unifasciata</name>
    <dbReference type="NCBI Taxonomy" id="100452"/>
    <lineage>
        <taxon>Eukaryota</taxon>
        <taxon>Metazoa</taxon>
        <taxon>Spiralia</taxon>
        <taxon>Lophotrochozoa</taxon>
        <taxon>Mollusca</taxon>
        <taxon>Gastropoda</taxon>
        <taxon>Heterobranchia</taxon>
        <taxon>Euthyneura</taxon>
        <taxon>Panpulmonata</taxon>
        <taxon>Eupulmonata</taxon>
        <taxon>Stylommatophora</taxon>
        <taxon>Helicina</taxon>
        <taxon>Helicoidea</taxon>
        <taxon>Geomitridae</taxon>
        <taxon>Candidula</taxon>
    </lineage>
</organism>
<dbReference type="SUPFAM" id="SSF52087">
    <property type="entry name" value="CRAL/TRIO domain"/>
    <property type="match status" value="1"/>
</dbReference>
<sequence length="257" mass="29939">MGVSECVQYIRENFAKKYGENIASGLYDPRDLKRLQEDSVFASTYLKNQEKLDEAVDLVHSSLKFRKEIKVNDLKESSFEPELLKLGCAYFHKKDVNGHRILWLRVKLHRKDAPSEKIEAEKQGLVFTIEKAFNECPQHGIVVLLDMTACGMANLDIDFVKYIITIFRQYYPTFLAYMLIYDMPWIFNAAWKIIKAWLNPESVAKIRFVSKADVQTYVKAEDLPPHMGGTDDFEYEYRPGMTNEPLYPEDDVKKDKK</sequence>
<dbReference type="PANTHER" id="PTHR46384">
    <property type="entry name" value="MOTILE SPERM DOMAIN-CONTAINING PROTEIN 2"/>
    <property type="match status" value="1"/>
</dbReference>
<name>A0A8S3YPP8_9EUPU</name>
<evidence type="ECO:0000256" key="1">
    <source>
        <dbReference type="SAM" id="MobiDB-lite"/>
    </source>
</evidence>
<dbReference type="PANTHER" id="PTHR46384:SF1">
    <property type="entry name" value="MOTILE SPERM DOMAIN-CONTAINING PROTEIN 2"/>
    <property type="match status" value="1"/>
</dbReference>
<dbReference type="Gene3D" id="3.40.525.10">
    <property type="entry name" value="CRAL-TRIO lipid binding domain"/>
    <property type="match status" value="1"/>
</dbReference>
<feature type="non-terminal residue" evidence="3">
    <location>
        <position position="1"/>
    </location>
</feature>
<evidence type="ECO:0000259" key="2">
    <source>
        <dbReference type="PROSITE" id="PS50191"/>
    </source>
</evidence>
<dbReference type="Proteomes" id="UP000678393">
    <property type="component" value="Unassembled WGS sequence"/>
</dbReference>